<organism evidence="2">
    <name type="scientific">freshwater metagenome</name>
    <dbReference type="NCBI Taxonomy" id="449393"/>
    <lineage>
        <taxon>unclassified sequences</taxon>
        <taxon>metagenomes</taxon>
        <taxon>ecological metagenomes</taxon>
    </lineage>
</organism>
<gene>
    <name evidence="2" type="ORF">UFOPK3772_03609</name>
</gene>
<dbReference type="InterPro" id="IPR011460">
    <property type="entry name" value="Lcl_C"/>
</dbReference>
<name>A0A6J7LZR7_9ZZZZ</name>
<reference evidence="2" key="1">
    <citation type="submission" date="2020-05" db="EMBL/GenBank/DDBJ databases">
        <authorList>
            <person name="Chiriac C."/>
            <person name="Salcher M."/>
            <person name="Ghai R."/>
            <person name="Kavagutti S V."/>
        </authorList>
    </citation>
    <scope>NUCLEOTIDE SEQUENCE</scope>
</reference>
<dbReference type="AlphaFoldDB" id="A0A6J7LZR7"/>
<evidence type="ECO:0000313" key="2">
    <source>
        <dbReference type="EMBL" id="CAB4974350.1"/>
    </source>
</evidence>
<dbReference type="Pfam" id="PF07603">
    <property type="entry name" value="Lcl_C"/>
    <property type="match status" value="1"/>
</dbReference>
<feature type="domain" description="Lcl C-terminal" evidence="1">
    <location>
        <begin position="86"/>
        <end position="179"/>
    </location>
</feature>
<proteinExistence type="predicted"/>
<sequence length="182" mass="19274">MAPISIVDHRGRAVARVSGFVCLLLVTTISGCGGQGQSVHTGSRQVCSPSLESCDVGDTGIGGGIVFSVSGTGPDRVVLEYAPAGWSGTSNDPPLDWESAKRAADGYRSGDAHAWRLPSKDELKALFAYWKESGDGGLSASLYWSSSAWGGGSAWYLSFDDGDEYHSFRESTNFVRPVRSDS</sequence>
<protein>
    <submittedName>
        <fullName evidence="2">Unannotated protein</fullName>
    </submittedName>
</protein>
<evidence type="ECO:0000259" key="1">
    <source>
        <dbReference type="Pfam" id="PF07603"/>
    </source>
</evidence>
<dbReference type="EMBL" id="CAFBNE010000244">
    <property type="protein sequence ID" value="CAB4974350.1"/>
    <property type="molecule type" value="Genomic_DNA"/>
</dbReference>
<accession>A0A6J7LZR7</accession>